<evidence type="ECO:0008006" key="4">
    <source>
        <dbReference type="Google" id="ProtNLM"/>
    </source>
</evidence>
<dbReference type="EMBL" id="HBER01052473">
    <property type="protein sequence ID" value="CAD8550939.1"/>
    <property type="molecule type" value="Transcribed_RNA"/>
</dbReference>
<protein>
    <recommendedName>
        <fullName evidence="4">K Homology domain-containing protein</fullName>
    </recommendedName>
</protein>
<accession>A0A7S0P4S3</accession>
<proteinExistence type="predicted"/>
<evidence type="ECO:0000256" key="1">
    <source>
        <dbReference type="PROSITE-ProRule" id="PRU00117"/>
    </source>
</evidence>
<dbReference type="PROSITE" id="PS50084">
    <property type="entry name" value="KH_TYPE_1"/>
    <property type="match status" value="1"/>
</dbReference>
<dbReference type="AlphaFoldDB" id="A0A7S0P4S3"/>
<gene>
    <name evidence="3" type="ORF">CLEP1334_LOCUS26229</name>
</gene>
<keyword evidence="1" id="KW-0694">RNA-binding</keyword>
<evidence type="ECO:0000313" key="3">
    <source>
        <dbReference type="EMBL" id="CAD8550939.1"/>
    </source>
</evidence>
<reference evidence="3" key="1">
    <citation type="submission" date="2021-01" db="EMBL/GenBank/DDBJ databases">
        <authorList>
            <person name="Corre E."/>
            <person name="Pelletier E."/>
            <person name="Niang G."/>
            <person name="Scheremetjew M."/>
            <person name="Finn R."/>
            <person name="Kale V."/>
            <person name="Holt S."/>
            <person name="Cochrane G."/>
            <person name="Meng A."/>
            <person name="Brown T."/>
            <person name="Cohen L."/>
        </authorList>
    </citation>
    <scope>NUCLEOTIDE SEQUENCE</scope>
    <source>
        <strain evidence="3">RCC1130</strain>
    </source>
</reference>
<feature type="region of interest" description="Disordered" evidence="2">
    <location>
        <begin position="368"/>
        <end position="409"/>
    </location>
</feature>
<sequence>MAVDGVVATHGVPDEALCVASGMLSRRTSAHTRARLVAVARSTAKFVAAQRALRALVGTRAASRMPAYLLRYLEEECVSAAGENEGEVEVERLAWWLEANPHELCKCTSARSVVMAASQVCRGCPTLEAALLHRLESMPPNARTCCAIESASRQRTIGSGVKALLLHNSAAALRDVRAAASASLAPETRAKVRVRIVGSMLSVEIDAPRRPSLRTANGKGQQATLVEACDAAIRAMPCPLESSHEVPAALAGTVIGRRGRSIQMLQHDLQAALEVQLGSGRKATYIGLQLAAEGGLRAAQLRAVVLVDGDAPPPELIHGLTKTVAGALRGAVARAAARRAAYRQRGAAPPVTDSDHLLGYDAKEAHGLRRHASRRCDQQRRARRVGERRERSAGASAPWSTRRERARRAARGSRVRGRWSGAEAADARYEADEMERGVLCCDHDGRREIDAVRCARVALSHIPSRTEQTKACGTPSKPARRSVCF</sequence>
<feature type="compositionally biased region" description="Basic and acidic residues" evidence="2">
    <location>
        <begin position="374"/>
        <end position="392"/>
    </location>
</feature>
<organism evidence="3">
    <name type="scientific">Calcidiscus leptoporus</name>
    <dbReference type="NCBI Taxonomy" id="127549"/>
    <lineage>
        <taxon>Eukaryota</taxon>
        <taxon>Haptista</taxon>
        <taxon>Haptophyta</taxon>
        <taxon>Prymnesiophyceae</taxon>
        <taxon>Coccolithales</taxon>
        <taxon>Calcidiscaceae</taxon>
        <taxon>Calcidiscus</taxon>
    </lineage>
</organism>
<evidence type="ECO:0000256" key="2">
    <source>
        <dbReference type="SAM" id="MobiDB-lite"/>
    </source>
</evidence>
<dbReference type="GO" id="GO:0003723">
    <property type="term" value="F:RNA binding"/>
    <property type="evidence" value="ECO:0007669"/>
    <property type="project" value="UniProtKB-UniRule"/>
</dbReference>
<name>A0A7S0P4S3_9EUKA</name>